<comment type="caution">
    <text evidence="10">The sequence shown here is derived from an EMBL/GenBank/DDBJ whole genome shotgun (WGS) entry which is preliminary data.</text>
</comment>
<dbReference type="GO" id="GO:0012505">
    <property type="term" value="C:endomembrane system"/>
    <property type="evidence" value="ECO:0007669"/>
    <property type="project" value="UniProtKB-SubCell"/>
</dbReference>
<dbReference type="PANTHER" id="PTHR10791">
    <property type="entry name" value="RAG1-ACTIVATING PROTEIN 1"/>
    <property type="match status" value="1"/>
</dbReference>
<gene>
    <name evidence="10" type="ORF">G4B88_026298</name>
</gene>
<protein>
    <submittedName>
        <fullName evidence="10">Uncharacterized protein</fullName>
    </submittedName>
</protein>
<dbReference type="PANTHER" id="PTHR10791:SF130">
    <property type="entry name" value="BIDIRECTIONAL SUGAR TRANSPORTER SWEET6-RELATED"/>
    <property type="match status" value="1"/>
</dbReference>
<dbReference type="InterPro" id="IPR047664">
    <property type="entry name" value="SWEET"/>
</dbReference>
<evidence type="ECO:0000256" key="8">
    <source>
        <dbReference type="ARBA" id="ARBA00023136"/>
    </source>
</evidence>
<evidence type="ECO:0000313" key="10">
    <source>
        <dbReference type="EMBL" id="KAF4374411.1"/>
    </source>
</evidence>
<name>A0A7J6FUH5_CANSA</name>
<feature type="non-terminal residue" evidence="10">
    <location>
        <position position="145"/>
    </location>
</feature>
<proteinExistence type="inferred from homology"/>
<dbReference type="Proteomes" id="UP000583929">
    <property type="component" value="Unassembled WGS sequence"/>
</dbReference>
<dbReference type="Gene3D" id="1.20.1280.290">
    <property type="match status" value="1"/>
</dbReference>
<comment type="similarity">
    <text evidence="2">Belongs to the SWEET sugar transporter family.</text>
</comment>
<evidence type="ECO:0000256" key="2">
    <source>
        <dbReference type="ARBA" id="ARBA00007809"/>
    </source>
</evidence>
<evidence type="ECO:0000256" key="1">
    <source>
        <dbReference type="ARBA" id="ARBA00004127"/>
    </source>
</evidence>
<evidence type="ECO:0000256" key="6">
    <source>
        <dbReference type="ARBA" id="ARBA00022737"/>
    </source>
</evidence>
<dbReference type="Pfam" id="PF03083">
    <property type="entry name" value="MtN3_slv"/>
    <property type="match status" value="1"/>
</dbReference>
<evidence type="ECO:0000313" key="11">
    <source>
        <dbReference type="Proteomes" id="UP000583929"/>
    </source>
</evidence>
<dbReference type="InterPro" id="IPR004316">
    <property type="entry name" value="SWEET_rpt"/>
</dbReference>
<dbReference type="GO" id="GO:0016020">
    <property type="term" value="C:membrane"/>
    <property type="evidence" value="ECO:0007669"/>
    <property type="project" value="InterPro"/>
</dbReference>
<feature type="transmembrane region" description="Helical" evidence="9">
    <location>
        <begin position="34"/>
        <end position="54"/>
    </location>
</feature>
<evidence type="ECO:0000256" key="7">
    <source>
        <dbReference type="ARBA" id="ARBA00022989"/>
    </source>
</evidence>
<feature type="transmembrane region" description="Helical" evidence="9">
    <location>
        <begin position="107"/>
        <end position="129"/>
    </location>
</feature>
<dbReference type="AlphaFoldDB" id="A0A7J6FUH5"/>
<keyword evidence="11" id="KW-1185">Reference proteome</keyword>
<organism evidence="10 11">
    <name type="scientific">Cannabis sativa</name>
    <name type="common">Hemp</name>
    <name type="synonym">Marijuana</name>
    <dbReference type="NCBI Taxonomy" id="3483"/>
    <lineage>
        <taxon>Eukaryota</taxon>
        <taxon>Viridiplantae</taxon>
        <taxon>Streptophyta</taxon>
        <taxon>Embryophyta</taxon>
        <taxon>Tracheophyta</taxon>
        <taxon>Spermatophyta</taxon>
        <taxon>Magnoliopsida</taxon>
        <taxon>eudicotyledons</taxon>
        <taxon>Gunneridae</taxon>
        <taxon>Pentapetalae</taxon>
        <taxon>rosids</taxon>
        <taxon>fabids</taxon>
        <taxon>Rosales</taxon>
        <taxon>Cannabaceae</taxon>
        <taxon>Cannabis</taxon>
    </lineage>
</organism>
<keyword evidence="4" id="KW-0762">Sugar transport</keyword>
<evidence type="ECO:0000256" key="3">
    <source>
        <dbReference type="ARBA" id="ARBA00022448"/>
    </source>
</evidence>
<evidence type="ECO:0000256" key="5">
    <source>
        <dbReference type="ARBA" id="ARBA00022692"/>
    </source>
</evidence>
<reference evidence="10 11" key="1">
    <citation type="journal article" date="2020" name="bioRxiv">
        <title>Sequence and annotation of 42 cannabis genomes reveals extensive copy number variation in cannabinoid synthesis and pathogen resistance genes.</title>
        <authorList>
            <person name="Mckernan K.J."/>
            <person name="Helbert Y."/>
            <person name="Kane L.T."/>
            <person name="Ebling H."/>
            <person name="Zhang L."/>
            <person name="Liu B."/>
            <person name="Eaton Z."/>
            <person name="Mclaughlin S."/>
            <person name="Kingan S."/>
            <person name="Baybayan P."/>
            <person name="Concepcion G."/>
            <person name="Jordan M."/>
            <person name="Riva A."/>
            <person name="Barbazuk W."/>
            <person name="Harkins T."/>
        </authorList>
    </citation>
    <scope>NUCLEOTIDE SEQUENCE [LARGE SCALE GENOMIC DNA]</scope>
    <source>
        <strain evidence="11">cv. Jamaican Lion 4</strain>
        <tissue evidence="10">Leaf</tissue>
    </source>
</reference>
<keyword evidence="7 9" id="KW-1133">Transmembrane helix</keyword>
<keyword evidence="6" id="KW-0677">Repeat</keyword>
<comment type="subcellular location">
    <subcellularLocation>
        <location evidence="1">Endomembrane system</location>
        <topology evidence="1">Multi-pass membrane protein</topology>
    </subcellularLocation>
</comment>
<dbReference type="GO" id="GO:0051119">
    <property type="term" value="F:sugar transmembrane transporter activity"/>
    <property type="evidence" value="ECO:0007669"/>
    <property type="project" value="InterPro"/>
</dbReference>
<evidence type="ECO:0000256" key="9">
    <source>
        <dbReference type="SAM" id="Phobius"/>
    </source>
</evidence>
<evidence type="ECO:0000256" key="4">
    <source>
        <dbReference type="ARBA" id="ARBA00022597"/>
    </source>
</evidence>
<keyword evidence="3" id="KW-0813">Transport</keyword>
<feature type="transmembrane region" description="Helical" evidence="9">
    <location>
        <begin position="75"/>
        <end position="95"/>
    </location>
</feature>
<sequence>MIYATPLAIIKLVITTKTNIYSNMGKKSMEQYSAVPYLATLINCLVWTLYWLPFIHPRSILVVTINGSGLIRRKLLKLFFLFLLSLFSFLFSPFLTLSLTHSRKHCWYHLYTFNIMMYAALLVVMKLVITTKSVEFMLFFLSFLH</sequence>
<keyword evidence="5 9" id="KW-0812">Transmembrane</keyword>
<dbReference type="EMBL" id="JAATIQ010000169">
    <property type="protein sequence ID" value="KAF4374411.1"/>
    <property type="molecule type" value="Genomic_DNA"/>
</dbReference>
<keyword evidence="8 9" id="KW-0472">Membrane</keyword>
<accession>A0A7J6FUH5</accession>